<sequence>MQRPPIQIRSASLDDRARVAAIMADAFADDPALSFIFPDAGTRPERLRRFFMLIQRTENDPALTNIAGDADTATGAAAAIWRRPGEWQTPTLTMLRLALPMLTTFGGALSRALRLQSLLESHHPRTPHWYLAFLGCERQFQGKGYGGAAVRARLAQCDAAGLPAALETATESNLAIYTAMGFRITDTFKLADGPQFWGMWRDPA</sequence>
<proteinExistence type="predicted"/>
<evidence type="ECO:0000313" key="3">
    <source>
        <dbReference type="Proteomes" id="UP000297737"/>
    </source>
</evidence>
<dbReference type="SUPFAM" id="SSF55729">
    <property type="entry name" value="Acyl-CoA N-acyltransferases (Nat)"/>
    <property type="match status" value="1"/>
</dbReference>
<dbReference type="Proteomes" id="UP000297737">
    <property type="component" value="Unassembled WGS sequence"/>
</dbReference>
<dbReference type="AlphaFoldDB" id="A0A4Y9EKV4"/>
<accession>A0A4Y9EKV4</accession>
<dbReference type="InterPro" id="IPR000182">
    <property type="entry name" value="GNAT_dom"/>
</dbReference>
<dbReference type="Gene3D" id="3.40.630.30">
    <property type="match status" value="1"/>
</dbReference>
<protein>
    <submittedName>
        <fullName evidence="2">GNAT family N-acetyltransferase</fullName>
    </submittedName>
</protein>
<reference evidence="2 3" key="1">
    <citation type="submission" date="2019-02" db="EMBL/GenBank/DDBJ databases">
        <title>Polymorphobacter sp. isolated from the lake at the Tibet of China.</title>
        <authorList>
            <person name="Li A."/>
        </authorList>
    </citation>
    <scope>NUCLEOTIDE SEQUENCE [LARGE SCALE GENOMIC DNA]</scope>
    <source>
        <strain evidence="2 3">DJ1R-1</strain>
    </source>
</reference>
<dbReference type="OrthoDB" id="7057833at2"/>
<organism evidence="2 3">
    <name type="scientific">Glacieibacterium arshaanense</name>
    <dbReference type="NCBI Taxonomy" id="2511025"/>
    <lineage>
        <taxon>Bacteria</taxon>
        <taxon>Pseudomonadati</taxon>
        <taxon>Pseudomonadota</taxon>
        <taxon>Alphaproteobacteria</taxon>
        <taxon>Sphingomonadales</taxon>
        <taxon>Sphingosinicellaceae</taxon>
        <taxon>Glacieibacterium</taxon>
    </lineage>
</organism>
<dbReference type="PANTHER" id="PTHR42791">
    <property type="entry name" value="GNAT FAMILY ACETYLTRANSFERASE"/>
    <property type="match status" value="1"/>
</dbReference>
<name>A0A4Y9EKV4_9SPHN</name>
<evidence type="ECO:0000259" key="1">
    <source>
        <dbReference type="PROSITE" id="PS51186"/>
    </source>
</evidence>
<dbReference type="InterPro" id="IPR016181">
    <property type="entry name" value="Acyl_CoA_acyltransferase"/>
</dbReference>
<gene>
    <name evidence="2" type="ORF">EUV02_13980</name>
</gene>
<dbReference type="Pfam" id="PF00583">
    <property type="entry name" value="Acetyltransf_1"/>
    <property type="match status" value="1"/>
</dbReference>
<dbReference type="RefSeq" id="WP_135246895.1">
    <property type="nucleotide sequence ID" value="NZ_SIHO01000003.1"/>
</dbReference>
<feature type="domain" description="N-acetyltransferase" evidence="1">
    <location>
        <begin position="6"/>
        <end position="204"/>
    </location>
</feature>
<dbReference type="GO" id="GO:0016747">
    <property type="term" value="F:acyltransferase activity, transferring groups other than amino-acyl groups"/>
    <property type="evidence" value="ECO:0007669"/>
    <property type="project" value="InterPro"/>
</dbReference>
<dbReference type="InterPro" id="IPR052523">
    <property type="entry name" value="Trichothecene_AcTrans"/>
</dbReference>
<keyword evidence="2" id="KW-0808">Transferase</keyword>
<dbReference type="PROSITE" id="PS51186">
    <property type="entry name" value="GNAT"/>
    <property type="match status" value="1"/>
</dbReference>
<evidence type="ECO:0000313" key="2">
    <source>
        <dbReference type="EMBL" id="TFU01391.1"/>
    </source>
</evidence>
<dbReference type="EMBL" id="SIHO01000003">
    <property type="protein sequence ID" value="TFU01391.1"/>
    <property type="molecule type" value="Genomic_DNA"/>
</dbReference>
<dbReference type="PANTHER" id="PTHR42791:SF1">
    <property type="entry name" value="N-ACETYLTRANSFERASE DOMAIN-CONTAINING PROTEIN"/>
    <property type="match status" value="1"/>
</dbReference>
<comment type="caution">
    <text evidence="2">The sequence shown here is derived from an EMBL/GenBank/DDBJ whole genome shotgun (WGS) entry which is preliminary data.</text>
</comment>
<keyword evidence="3" id="KW-1185">Reference proteome</keyword>